<dbReference type="EMBL" id="CP092625">
    <property type="protein sequence ID" value="UMM41240.1"/>
    <property type="molecule type" value="Genomic_DNA"/>
</dbReference>
<reference evidence="2 3" key="1">
    <citation type="submission" date="2022-04" db="EMBL/GenBank/DDBJ databases">
        <title>Chromosome-level reference genomes for two strains of Caenorhabditis briggsae: an improved platform for comparative genomics.</title>
        <authorList>
            <person name="Stevens L."/>
            <person name="Andersen E."/>
        </authorList>
    </citation>
    <scope>NUCLEOTIDE SEQUENCE [LARGE SCALE GENOMIC DNA]</scope>
    <source>
        <strain evidence="2">VX34</strain>
        <tissue evidence="2">Whole-organism</tissue>
    </source>
</reference>
<accession>A0AAE9FJV0</accession>
<dbReference type="Proteomes" id="UP000829354">
    <property type="component" value="Chromosome X"/>
</dbReference>
<keyword evidence="1" id="KW-1133">Transmembrane helix</keyword>
<gene>
    <name evidence="2" type="ORF">L5515_017586</name>
</gene>
<feature type="transmembrane region" description="Helical" evidence="1">
    <location>
        <begin position="12"/>
        <end position="33"/>
    </location>
</feature>
<keyword evidence="1" id="KW-0472">Membrane</keyword>
<keyword evidence="3" id="KW-1185">Reference proteome</keyword>
<protein>
    <submittedName>
        <fullName evidence="2">Uncharacterized protein</fullName>
    </submittedName>
</protein>
<evidence type="ECO:0000256" key="1">
    <source>
        <dbReference type="SAM" id="Phobius"/>
    </source>
</evidence>
<evidence type="ECO:0000313" key="3">
    <source>
        <dbReference type="Proteomes" id="UP000829354"/>
    </source>
</evidence>
<evidence type="ECO:0000313" key="2">
    <source>
        <dbReference type="EMBL" id="UMM41240.1"/>
    </source>
</evidence>
<keyword evidence="1" id="KW-0812">Transmembrane</keyword>
<proteinExistence type="predicted"/>
<sequence length="375" mass="42409">MTSPVLFGENFSFLYFVILPDQMIIMILLFLILPNLFFQVHCQNETNFLNDYGHYADSRMRAIGEYFSDLMGCGAEGWCAFRCCPTERHQHIARTNQAPRRVYPNPVFGNSRNIQNTGSSRRTMSMSRYPYVNRNPAVKTTTVATLLKSCANACMPQCSPRCLQRYNQIVASFMNSLTAIDVMGQPVNEEPRKNVRFSPKKNVECRDECMPYCTPQCLDAYSAAELNSKRKVCKAVCMPDCTEECVTAPPLMVPCIFDNICHCPAGYVRCSEMTCCMKYKTMAVRYRNRMTSMSFSDDDEHENKNSGNETSVYMSELRNMGGAPAAIKSTTISMRTLPNNSSIVYYPEQGKAEILKNDGSIVVEVMESAVEEDNK</sequence>
<dbReference type="AlphaFoldDB" id="A0AAE9FJV0"/>
<name>A0AAE9FJV0_CAEBR</name>
<organism evidence="2 3">
    <name type="scientific">Caenorhabditis briggsae</name>
    <dbReference type="NCBI Taxonomy" id="6238"/>
    <lineage>
        <taxon>Eukaryota</taxon>
        <taxon>Metazoa</taxon>
        <taxon>Ecdysozoa</taxon>
        <taxon>Nematoda</taxon>
        <taxon>Chromadorea</taxon>
        <taxon>Rhabditida</taxon>
        <taxon>Rhabditina</taxon>
        <taxon>Rhabditomorpha</taxon>
        <taxon>Rhabditoidea</taxon>
        <taxon>Rhabditidae</taxon>
        <taxon>Peloderinae</taxon>
        <taxon>Caenorhabditis</taxon>
    </lineage>
</organism>